<keyword evidence="2" id="KW-0479">Metal-binding</keyword>
<dbReference type="AlphaFoldDB" id="A0A840YNX4"/>
<dbReference type="EMBL" id="JACIJF010000001">
    <property type="protein sequence ID" value="MBB5708953.1"/>
    <property type="molecule type" value="Genomic_DNA"/>
</dbReference>
<dbReference type="GO" id="GO:0016846">
    <property type="term" value="F:carbon-sulfur lyase activity"/>
    <property type="evidence" value="ECO:0007669"/>
    <property type="project" value="InterPro"/>
</dbReference>
<dbReference type="InterPro" id="IPR011057">
    <property type="entry name" value="Mss4-like_sf"/>
</dbReference>
<evidence type="ECO:0000256" key="1">
    <source>
        <dbReference type="ARBA" id="ARBA00005495"/>
    </source>
</evidence>
<protein>
    <recommendedName>
        <fullName evidence="5">CENP-V/GFA domain-containing protein</fullName>
    </recommendedName>
</protein>
<comment type="caution">
    <text evidence="6">The sequence shown here is derived from an EMBL/GenBank/DDBJ whole genome shotgun (WGS) entry which is preliminary data.</text>
</comment>
<feature type="domain" description="CENP-V/GFA" evidence="5">
    <location>
        <begin position="8"/>
        <end position="77"/>
    </location>
</feature>
<proteinExistence type="inferred from homology"/>
<name>A0A840YNX4_9SPHN</name>
<evidence type="ECO:0000259" key="5">
    <source>
        <dbReference type="Pfam" id="PF04828"/>
    </source>
</evidence>
<keyword evidence="7" id="KW-1185">Reference proteome</keyword>
<dbReference type="PANTHER" id="PTHR33337:SF40">
    <property type="entry name" value="CENP-V_GFA DOMAIN-CONTAINING PROTEIN-RELATED"/>
    <property type="match status" value="1"/>
</dbReference>
<comment type="similarity">
    <text evidence="1">Belongs to the Gfa family.</text>
</comment>
<dbReference type="Pfam" id="PF04828">
    <property type="entry name" value="GFA"/>
    <property type="match status" value="1"/>
</dbReference>
<organism evidence="6 7">
    <name type="scientific">Sphingomonas xinjiangensis</name>
    <dbReference type="NCBI Taxonomy" id="643568"/>
    <lineage>
        <taxon>Bacteria</taxon>
        <taxon>Pseudomonadati</taxon>
        <taxon>Pseudomonadota</taxon>
        <taxon>Alphaproteobacteria</taxon>
        <taxon>Sphingomonadales</taxon>
        <taxon>Sphingomonadaceae</taxon>
        <taxon>Sphingomonas</taxon>
    </lineage>
</organism>
<dbReference type="InterPro" id="IPR006913">
    <property type="entry name" value="CENP-V/GFA"/>
</dbReference>
<dbReference type="SUPFAM" id="SSF51316">
    <property type="entry name" value="Mss4-like"/>
    <property type="match status" value="1"/>
</dbReference>
<gene>
    <name evidence="6" type="ORF">FHT02_000159</name>
</gene>
<dbReference type="RefSeq" id="WP_184083272.1">
    <property type="nucleotide sequence ID" value="NZ_JACIJF010000001.1"/>
</dbReference>
<reference evidence="6 7" key="1">
    <citation type="submission" date="2020-08" db="EMBL/GenBank/DDBJ databases">
        <title>Genomic Encyclopedia of Type Strains, Phase IV (KMG-IV): sequencing the most valuable type-strain genomes for metagenomic binning, comparative biology and taxonomic classification.</title>
        <authorList>
            <person name="Goeker M."/>
        </authorList>
    </citation>
    <scope>NUCLEOTIDE SEQUENCE [LARGE SCALE GENOMIC DNA]</scope>
    <source>
        <strain evidence="6 7">DSM 26736</strain>
    </source>
</reference>
<evidence type="ECO:0000256" key="3">
    <source>
        <dbReference type="ARBA" id="ARBA00022833"/>
    </source>
</evidence>
<dbReference type="GO" id="GO:0046872">
    <property type="term" value="F:metal ion binding"/>
    <property type="evidence" value="ECO:0007669"/>
    <property type="project" value="UniProtKB-KW"/>
</dbReference>
<dbReference type="PANTHER" id="PTHR33337">
    <property type="entry name" value="GFA DOMAIN-CONTAINING PROTEIN"/>
    <property type="match status" value="1"/>
</dbReference>
<sequence length="103" mass="11582">MPALVFTTVKLADYVLEQGEDAIGRVKTTEFGERSFCTRCGTPLTIHVDFQGDEIDVTAATLDDPAQVTPGFHIFYAERLSWNEAGDDLPRYDGWRPETRGRE</sequence>
<evidence type="ECO:0000256" key="2">
    <source>
        <dbReference type="ARBA" id="ARBA00022723"/>
    </source>
</evidence>
<keyword evidence="4" id="KW-0456">Lyase</keyword>
<evidence type="ECO:0000256" key="4">
    <source>
        <dbReference type="ARBA" id="ARBA00023239"/>
    </source>
</evidence>
<dbReference type="Gene3D" id="3.90.1590.10">
    <property type="entry name" value="glutathione-dependent formaldehyde- activating enzyme (gfa)"/>
    <property type="match status" value="1"/>
</dbReference>
<evidence type="ECO:0000313" key="6">
    <source>
        <dbReference type="EMBL" id="MBB5708953.1"/>
    </source>
</evidence>
<keyword evidence="3" id="KW-0862">Zinc</keyword>
<accession>A0A840YNX4</accession>
<dbReference type="Proteomes" id="UP000527143">
    <property type="component" value="Unassembled WGS sequence"/>
</dbReference>
<evidence type="ECO:0000313" key="7">
    <source>
        <dbReference type="Proteomes" id="UP000527143"/>
    </source>
</evidence>